<feature type="non-terminal residue" evidence="1">
    <location>
        <position position="111"/>
    </location>
</feature>
<dbReference type="Proteomes" id="UP000574390">
    <property type="component" value="Unassembled WGS sequence"/>
</dbReference>
<evidence type="ECO:0000313" key="1">
    <source>
        <dbReference type="EMBL" id="KAF4729358.1"/>
    </source>
</evidence>
<protein>
    <submittedName>
        <fullName evidence="1">Uncharacterized protein</fullName>
    </submittedName>
</protein>
<proteinExistence type="predicted"/>
<organism evidence="1 2">
    <name type="scientific">Perkinsus olseni</name>
    <name type="common">Perkinsus atlanticus</name>
    <dbReference type="NCBI Taxonomy" id="32597"/>
    <lineage>
        <taxon>Eukaryota</taxon>
        <taxon>Sar</taxon>
        <taxon>Alveolata</taxon>
        <taxon>Perkinsozoa</taxon>
        <taxon>Perkinsea</taxon>
        <taxon>Perkinsida</taxon>
        <taxon>Perkinsidae</taxon>
        <taxon>Perkinsus</taxon>
    </lineage>
</organism>
<name>A0A7J6S8W0_PEROL</name>
<dbReference type="AlphaFoldDB" id="A0A7J6S8W0"/>
<accession>A0A7J6S8W0</accession>
<feature type="non-terminal residue" evidence="1">
    <location>
        <position position="1"/>
    </location>
</feature>
<dbReference type="EMBL" id="JABANM010016473">
    <property type="protein sequence ID" value="KAF4729358.1"/>
    <property type="molecule type" value="Genomic_DNA"/>
</dbReference>
<evidence type="ECO:0000313" key="2">
    <source>
        <dbReference type="Proteomes" id="UP000574390"/>
    </source>
</evidence>
<sequence length="111" mass="12148">HCSLIIQNIGRTAVEVSAMYSDALLLNTTGVAPVVADAANDETVITKSFRSRPCRNGLLEWDHIHPYFLGCQMEFRYTNSLAALVITSQDGTRSVKIDDEHLLNIAKGVGT</sequence>
<gene>
    <name evidence="1" type="ORF">FOZ62_018971</name>
</gene>
<comment type="caution">
    <text evidence="1">The sequence shown here is derived from an EMBL/GenBank/DDBJ whole genome shotgun (WGS) entry which is preliminary data.</text>
</comment>
<reference evidence="1 2" key="1">
    <citation type="submission" date="2020-04" db="EMBL/GenBank/DDBJ databases">
        <title>Perkinsus olseni comparative genomics.</title>
        <authorList>
            <person name="Bogema D.R."/>
        </authorList>
    </citation>
    <scope>NUCLEOTIDE SEQUENCE [LARGE SCALE GENOMIC DNA]</scope>
    <source>
        <strain evidence="1">ATCC PRA-205</strain>
    </source>
</reference>